<dbReference type="EMBL" id="JACIBY010000010">
    <property type="protein sequence ID" value="MBB3840329.1"/>
    <property type="molecule type" value="Genomic_DNA"/>
</dbReference>
<dbReference type="RefSeq" id="WP_183977245.1">
    <property type="nucleotide sequence ID" value="NZ_JACIBY010000010.1"/>
</dbReference>
<dbReference type="Gene3D" id="1.10.260.40">
    <property type="entry name" value="lambda repressor-like DNA-binding domains"/>
    <property type="match status" value="1"/>
</dbReference>
<dbReference type="SMART" id="SM00530">
    <property type="entry name" value="HTH_XRE"/>
    <property type="match status" value="1"/>
</dbReference>
<dbReference type="InterPro" id="IPR010982">
    <property type="entry name" value="Lambda_DNA-bd_dom_sf"/>
</dbReference>
<feature type="region of interest" description="Disordered" evidence="1">
    <location>
        <begin position="1"/>
        <end position="24"/>
    </location>
</feature>
<accession>A0A7W6ES32</accession>
<dbReference type="CDD" id="cd00093">
    <property type="entry name" value="HTH_XRE"/>
    <property type="match status" value="1"/>
</dbReference>
<name>A0A7W6ES32_9BACT</name>
<sequence length="94" mass="10696">MLTNVESLINDSFGPKGTPERDSLEERAELFVITEMIKEARREAHLTQAQLAERIGAKKGYISRIENGKTDIQLRTLKRIVEKGLGKKLKLVFE</sequence>
<dbReference type="SUPFAM" id="SSF47413">
    <property type="entry name" value="lambda repressor-like DNA-binding domains"/>
    <property type="match status" value="1"/>
</dbReference>
<gene>
    <name evidence="3" type="ORF">FHS57_004349</name>
</gene>
<dbReference type="GO" id="GO:0003677">
    <property type="term" value="F:DNA binding"/>
    <property type="evidence" value="ECO:0007669"/>
    <property type="project" value="UniProtKB-KW"/>
</dbReference>
<comment type="caution">
    <text evidence="3">The sequence shown here is derived from an EMBL/GenBank/DDBJ whole genome shotgun (WGS) entry which is preliminary data.</text>
</comment>
<keyword evidence="4" id="KW-1185">Reference proteome</keyword>
<proteinExistence type="predicted"/>
<evidence type="ECO:0000313" key="4">
    <source>
        <dbReference type="Proteomes" id="UP000541352"/>
    </source>
</evidence>
<protein>
    <submittedName>
        <fullName evidence="3">DNA-binding XRE family transcriptional regulator</fullName>
    </submittedName>
</protein>
<evidence type="ECO:0000313" key="3">
    <source>
        <dbReference type="EMBL" id="MBB3840329.1"/>
    </source>
</evidence>
<reference evidence="3 4" key="1">
    <citation type="submission" date="2020-08" db="EMBL/GenBank/DDBJ databases">
        <title>Genomic Encyclopedia of Type Strains, Phase IV (KMG-IV): sequencing the most valuable type-strain genomes for metagenomic binning, comparative biology and taxonomic classification.</title>
        <authorList>
            <person name="Goeker M."/>
        </authorList>
    </citation>
    <scope>NUCLEOTIDE SEQUENCE [LARGE SCALE GENOMIC DNA]</scope>
    <source>
        <strain evidence="3 4">DSM 17976</strain>
    </source>
</reference>
<dbReference type="Pfam" id="PF01381">
    <property type="entry name" value="HTH_3"/>
    <property type="match status" value="1"/>
</dbReference>
<keyword evidence="3" id="KW-0238">DNA-binding</keyword>
<dbReference type="Proteomes" id="UP000541352">
    <property type="component" value="Unassembled WGS sequence"/>
</dbReference>
<dbReference type="PROSITE" id="PS50943">
    <property type="entry name" value="HTH_CROC1"/>
    <property type="match status" value="1"/>
</dbReference>
<feature type="compositionally biased region" description="Polar residues" evidence="1">
    <location>
        <begin position="1"/>
        <end position="10"/>
    </location>
</feature>
<evidence type="ECO:0000256" key="1">
    <source>
        <dbReference type="SAM" id="MobiDB-lite"/>
    </source>
</evidence>
<organism evidence="3 4">
    <name type="scientific">Runella defluvii</name>
    <dbReference type="NCBI Taxonomy" id="370973"/>
    <lineage>
        <taxon>Bacteria</taxon>
        <taxon>Pseudomonadati</taxon>
        <taxon>Bacteroidota</taxon>
        <taxon>Cytophagia</taxon>
        <taxon>Cytophagales</taxon>
        <taxon>Spirosomataceae</taxon>
        <taxon>Runella</taxon>
    </lineage>
</organism>
<dbReference type="AlphaFoldDB" id="A0A7W6ES32"/>
<dbReference type="InterPro" id="IPR001387">
    <property type="entry name" value="Cro/C1-type_HTH"/>
</dbReference>
<evidence type="ECO:0000259" key="2">
    <source>
        <dbReference type="PROSITE" id="PS50943"/>
    </source>
</evidence>
<feature type="domain" description="HTH cro/C1-type" evidence="2">
    <location>
        <begin position="37"/>
        <end position="92"/>
    </location>
</feature>